<dbReference type="EMBL" id="HG724353">
    <property type="protein sequence ID" value="CDJ67370.1"/>
    <property type="molecule type" value="Genomic_DNA"/>
</dbReference>
<dbReference type="GO" id="GO:0046872">
    <property type="term" value="F:metal ion binding"/>
    <property type="evidence" value="ECO:0007669"/>
    <property type="project" value="UniProtKB-KW"/>
</dbReference>
<dbReference type="GO" id="GO:0007165">
    <property type="term" value="P:signal transduction"/>
    <property type="evidence" value="ECO:0007669"/>
    <property type="project" value="InterPro"/>
</dbReference>
<gene>
    <name evidence="4" type="ORF">ENH_00035150</name>
</gene>
<dbReference type="AlphaFoldDB" id="U6N093"/>
<dbReference type="Proteomes" id="UP000030754">
    <property type="component" value="Unassembled WGS sequence"/>
</dbReference>
<dbReference type="InterPro" id="IPR036971">
    <property type="entry name" value="PDEase_catalytic_dom_sf"/>
</dbReference>
<dbReference type="OrthoDB" id="330125at2759"/>
<dbReference type="GeneID" id="25473679"/>
<reference evidence="4" key="2">
    <citation type="submission" date="2013-10" db="EMBL/GenBank/DDBJ databases">
        <authorList>
            <person name="Aslett M."/>
        </authorList>
    </citation>
    <scope>NUCLEOTIDE SEQUENCE [LARGE SCALE GENOMIC DNA]</scope>
    <source>
        <strain evidence="4">Houghton</strain>
    </source>
</reference>
<organism evidence="4 5">
    <name type="scientific">Eimeria necatrix</name>
    <dbReference type="NCBI Taxonomy" id="51315"/>
    <lineage>
        <taxon>Eukaryota</taxon>
        <taxon>Sar</taxon>
        <taxon>Alveolata</taxon>
        <taxon>Apicomplexa</taxon>
        <taxon>Conoidasida</taxon>
        <taxon>Coccidia</taxon>
        <taxon>Eucoccidiorida</taxon>
        <taxon>Eimeriorina</taxon>
        <taxon>Eimeriidae</taxon>
        <taxon>Eimeria</taxon>
    </lineage>
</organism>
<feature type="domain" description="PDEase" evidence="3">
    <location>
        <begin position="1"/>
        <end position="198"/>
    </location>
</feature>
<keyword evidence="1" id="KW-0479">Metal-binding</keyword>
<evidence type="ECO:0000259" key="3">
    <source>
        <dbReference type="PROSITE" id="PS51845"/>
    </source>
</evidence>
<proteinExistence type="predicted"/>
<dbReference type="PANTHER" id="PTHR11347">
    <property type="entry name" value="CYCLIC NUCLEOTIDE PHOSPHODIESTERASE"/>
    <property type="match status" value="1"/>
</dbReference>
<dbReference type="SUPFAM" id="SSF109604">
    <property type="entry name" value="HD-domain/PDEase-like"/>
    <property type="match status" value="1"/>
</dbReference>
<dbReference type="RefSeq" id="XP_013435837.1">
    <property type="nucleotide sequence ID" value="XM_013580383.1"/>
</dbReference>
<name>U6N093_9EIME</name>
<keyword evidence="5" id="KW-1185">Reference proteome</keyword>
<evidence type="ECO:0000313" key="4">
    <source>
        <dbReference type="EMBL" id="CDJ67370.1"/>
    </source>
</evidence>
<dbReference type="Pfam" id="PF00233">
    <property type="entry name" value="PDEase_I"/>
    <property type="match status" value="1"/>
</dbReference>
<dbReference type="VEuPathDB" id="ToxoDB:ENH_00035150"/>
<dbReference type="Gene3D" id="1.10.1300.10">
    <property type="entry name" value="3'5'-cyclic nucleotide phosphodiesterase, catalytic domain"/>
    <property type="match status" value="1"/>
</dbReference>
<sequence length="198" mass="23186">MPQILNSKWQFGQQQFFSVSHELPQCNILEKATDCAYRAVRKYIIEWILSTDMKMHFDHISAFRTKRINGEFNIASNEEDRTRVISMCVKAADLGHAATSWEQHEEWCRRVVTEFYDQGDEEERLGLPKSFLCDRSLHEKEFVSSQIGFINFVVKPLYDELKSMDETLQLSKRQELAHICVANIEANAAHWQRGQKEI</sequence>
<evidence type="ECO:0000313" key="5">
    <source>
        <dbReference type="Proteomes" id="UP000030754"/>
    </source>
</evidence>
<dbReference type="PROSITE" id="PS51845">
    <property type="entry name" value="PDEASE_I_2"/>
    <property type="match status" value="1"/>
</dbReference>
<dbReference type="InterPro" id="IPR002073">
    <property type="entry name" value="PDEase_catalytic_dom"/>
</dbReference>
<dbReference type="GO" id="GO:0004114">
    <property type="term" value="F:3',5'-cyclic-nucleotide phosphodiesterase activity"/>
    <property type="evidence" value="ECO:0007669"/>
    <property type="project" value="InterPro"/>
</dbReference>
<evidence type="ECO:0000256" key="2">
    <source>
        <dbReference type="ARBA" id="ARBA00022801"/>
    </source>
</evidence>
<reference evidence="4" key="1">
    <citation type="submission" date="2013-10" db="EMBL/GenBank/DDBJ databases">
        <title>Genomic analysis of the causative agents of coccidiosis in chickens.</title>
        <authorList>
            <person name="Reid A.J."/>
            <person name="Blake D."/>
            <person name="Billington K."/>
            <person name="Browne H."/>
            <person name="Dunn M."/>
            <person name="Hung S."/>
            <person name="Kawahara F."/>
            <person name="Miranda-Saavedra D."/>
            <person name="Mourier T."/>
            <person name="Nagra H."/>
            <person name="Otto T.D."/>
            <person name="Rawlings N."/>
            <person name="Sanchez A."/>
            <person name="Sanders M."/>
            <person name="Subramaniam C."/>
            <person name="Tay Y."/>
            <person name="Dear P."/>
            <person name="Doerig C."/>
            <person name="Gruber A."/>
            <person name="Parkinson J."/>
            <person name="Shirley M."/>
            <person name="Wan K.L."/>
            <person name="Berriman M."/>
            <person name="Tomley F."/>
            <person name="Pain A."/>
        </authorList>
    </citation>
    <scope>NUCLEOTIDE SEQUENCE [LARGE SCALE GENOMIC DNA]</scope>
    <source>
        <strain evidence="4">Houghton</strain>
    </source>
</reference>
<keyword evidence="2" id="KW-0378">Hydrolase</keyword>
<accession>U6N093</accession>
<evidence type="ECO:0000256" key="1">
    <source>
        <dbReference type="ARBA" id="ARBA00022723"/>
    </source>
</evidence>
<protein>
    <submittedName>
        <fullName evidence="4">3',5'-cyclic phosphodiesterase, putative</fullName>
    </submittedName>
</protein>